<feature type="compositionally biased region" description="Polar residues" evidence="1">
    <location>
        <begin position="1"/>
        <end position="10"/>
    </location>
</feature>
<feature type="compositionally biased region" description="Basic and acidic residues" evidence="1">
    <location>
        <begin position="46"/>
        <end position="59"/>
    </location>
</feature>
<evidence type="ECO:0000313" key="3">
    <source>
        <dbReference type="Proteomes" id="UP001058872"/>
    </source>
</evidence>
<dbReference type="EMBL" id="CP028989">
    <property type="protein sequence ID" value="UUO69236.1"/>
    <property type="molecule type" value="Genomic_DNA"/>
</dbReference>
<accession>A0AAE9NEL3</accession>
<reference evidence="2" key="1">
    <citation type="submission" date="2018-04" db="EMBL/GenBank/DDBJ databases">
        <title>Genomes of Endosymbiotic and Endophytic Bradyrhizobium Publication status.</title>
        <authorList>
            <person name="Guha S."/>
            <person name="Jorrin B."/>
            <person name="Sarkar M."/>
            <person name="Poole P.S."/>
            <person name="DasGupta M."/>
        </authorList>
    </citation>
    <scope>NUCLEOTIDE SEQUENCE</scope>
    <source>
        <strain evidence="2">WBOS16</strain>
    </source>
</reference>
<sequence>MRRAPNSSRDGTAPPLPLAGEGRGEGVSAAGQSPRGESPLPALRADLSRKRERLQRTRGEPAVIDWHISPSPPAIITA</sequence>
<dbReference type="AlphaFoldDB" id="A0AAE9NEL3"/>
<protein>
    <submittedName>
        <fullName evidence="2">Uncharacterized protein</fullName>
    </submittedName>
</protein>
<proteinExistence type="predicted"/>
<organism evidence="2 3">
    <name type="scientific">Bradyrhizobium betae</name>
    <dbReference type="NCBI Taxonomy" id="244734"/>
    <lineage>
        <taxon>Bacteria</taxon>
        <taxon>Pseudomonadati</taxon>
        <taxon>Pseudomonadota</taxon>
        <taxon>Alphaproteobacteria</taxon>
        <taxon>Hyphomicrobiales</taxon>
        <taxon>Nitrobacteraceae</taxon>
        <taxon>Bradyrhizobium</taxon>
    </lineage>
</organism>
<name>A0AAE9NEL3_9BRAD</name>
<evidence type="ECO:0000256" key="1">
    <source>
        <dbReference type="SAM" id="MobiDB-lite"/>
    </source>
</evidence>
<dbReference type="Proteomes" id="UP001058872">
    <property type="component" value="Chromosome"/>
</dbReference>
<feature type="region of interest" description="Disordered" evidence="1">
    <location>
        <begin position="1"/>
        <end position="78"/>
    </location>
</feature>
<gene>
    <name evidence="2" type="ORF">DCM83_31140</name>
</gene>
<evidence type="ECO:0000313" key="2">
    <source>
        <dbReference type="EMBL" id="UUO69236.1"/>
    </source>
</evidence>